<dbReference type="Pfam" id="PF08066">
    <property type="entry name" value="PMC2NT"/>
    <property type="match status" value="1"/>
</dbReference>
<dbReference type="SUPFAM" id="SSF53098">
    <property type="entry name" value="Ribonuclease H-like"/>
    <property type="match status" value="1"/>
</dbReference>
<feature type="compositionally biased region" description="Basic residues" evidence="11">
    <location>
        <begin position="774"/>
        <end position="785"/>
    </location>
</feature>
<dbReference type="GO" id="GO:0000176">
    <property type="term" value="C:nuclear exosome (RNase complex)"/>
    <property type="evidence" value="ECO:0007669"/>
    <property type="project" value="InterPro"/>
</dbReference>
<keyword evidence="14" id="KW-1185">Reference proteome</keyword>
<dbReference type="CDD" id="cd06147">
    <property type="entry name" value="Rrp6p_like_exo"/>
    <property type="match status" value="1"/>
</dbReference>
<dbReference type="InParanoid" id="A0A7M7J2R6"/>
<dbReference type="OMA" id="EISYANT"/>
<protein>
    <recommendedName>
        <fullName evidence="9">Exosome complex component 10 homolog</fullName>
    </recommendedName>
</protein>
<dbReference type="GO" id="GO:0071036">
    <property type="term" value="P:nuclear polyadenylation-dependent snoRNA catabolic process"/>
    <property type="evidence" value="ECO:0007669"/>
    <property type="project" value="TreeGrafter"/>
</dbReference>
<keyword evidence="7" id="KW-0539">Nucleus</keyword>
<dbReference type="Pfam" id="PF00570">
    <property type="entry name" value="HRDC"/>
    <property type="match status" value="1"/>
</dbReference>
<keyword evidence="6" id="KW-0269">Exonuclease</keyword>
<dbReference type="GO" id="GO:0071039">
    <property type="term" value="P:nuclear polyadenylation-dependent CUT catabolic process"/>
    <property type="evidence" value="ECO:0007669"/>
    <property type="project" value="TreeGrafter"/>
</dbReference>
<evidence type="ECO:0000256" key="5">
    <source>
        <dbReference type="ARBA" id="ARBA00022835"/>
    </source>
</evidence>
<dbReference type="Proteomes" id="UP000594260">
    <property type="component" value="Unplaced"/>
</dbReference>
<comment type="similarity">
    <text evidence="8">Belongs to the exosome component 10/RRP6 family.</text>
</comment>
<dbReference type="GO" id="GO:0071037">
    <property type="term" value="P:nuclear polyadenylation-dependent snRNA catabolic process"/>
    <property type="evidence" value="ECO:0007669"/>
    <property type="project" value="TreeGrafter"/>
</dbReference>
<evidence type="ECO:0000256" key="7">
    <source>
        <dbReference type="ARBA" id="ARBA00023242"/>
    </source>
</evidence>
<dbReference type="OrthoDB" id="2250022at2759"/>
<dbReference type="InterPro" id="IPR012337">
    <property type="entry name" value="RNaseH-like_sf"/>
</dbReference>
<evidence type="ECO:0000313" key="13">
    <source>
        <dbReference type="EnsemblMetazoa" id="XP_022645983"/>
    </source>
</evidence>
<evidence type="ECO:0000259" key="12">
    <source>
        <dbReference type="PROSITE" id="PS50967"/>
    </source>
</evidence>
<dbReference type="InterPro" id="IPR045092">
    <property type="entry name" value="Rrp6-like"/>
</dbReference>
<dbReference type="EnsemblMetazoa" id="XM_022790248">
    <property type="protein sequence ID" value="XP_022645983"/>
    <property type="gene ID" value="LOC111243913"/>
</dbReference>
<dbReference type="PROSITE" id="PS50967">
    <property type="entry name" value="HRDC"/>
    <property type="match status" value="1"/>
</dbReference>
<dbReference type="Gene3D" id="3.30.420.10">
    <property type="entry name" value="Ribonuclease H-like superfamily/Ribonuclease H"/>
    <property type="match status" value="1"/>
</dbReference>
<feature type="region of interest" description="Disordered" evidence="11">
    <location>
        <begin position="690"/>
        <end position="917"/>
    </location>
</feature>
<dbReference type="SMART" id="SM00474">
    <property type="entry name" value="35EXOc"/>
    <property type="match status" value="1"/>
</dbReference>
<feature type="compositionally biased region" description="Acidic residues" evidence="11">
    <location>
        <begin position="713"/>
        <end position="728"/>
    </location>
</feature>
<keyword evidence="10" id="KW-0175">Coiled coil</keyword>
<dbReference type="GeneID" id="111243913"/>
<dbReference type="GO" id="GO:0071044">
    <property type="term" value="P:histone mRNA catabolic process"/>
    <property type="evidence" value="ECO:0007669"/>
    <property type="project" value="TreeGrafter"/>
</dbReference>
<dbReference type="InterPro" id="IPR002121">
    <property type="entry name" value="HRDC_dom"/>
</dbReference>
<evidence type="ECO:0000256" key="8">
    <source>
        <dbReference type="ARBA" id="ARBA00043957"/>
    </source>
</evidence>
<dbReference type="InterPro" id="IPR049559">
    <property type="entry name" value="Rrp6p-like_exo"/>
</dbReference>
<keyword evidence="5" id="KW-0271">Exosome</keyword>
<keyword evidence="3" id="KW-0540">Nuclease</keyword>
<dbReference type="SUPFAM" id="SSF47819">
    <property type="entry name" value="HRDC-like"/>
    <property type="match status" value="1"/>
</dbReference>
<evidence type="ECO:0000256" key="1">
    <source>
        <dbReference type="ARBA" id="ARBA00004123"/>
    </source>
</evidence>
<dbReference type="SMART" id="SM00341">
    <property type="entry name" value="HRDC"/>
    <property type="match status" value="1"/>
</dbReference>
<evidence type="ECO:0000256" key="6">
    <source>
        <dbReference type="ARBA" id="ARBA00022839"/>
    </source>
</evidence>
<dbReference type="FunCoup" id="A0A7M7J2R6">
    <property type="interactions" value="2027"/>
</dbReference>
<feature type="coiled-coil region" evidence="10">
    <location>
        <begin position="660"/>
        <end position="687"/>
    </location>
</feature>
<keyword evidence="2" id="KW-0698">rRNA processing</keyword>
<dbReference type="PANTHER" id="PTHR12124">
    <property type="entry name" value="POLYMYOSITIS/SCLERODERMA AUTOANTIGEN-RELATED"/>
    <property type="match status" value="1"/>
</dbReference>
<dbReference type="Gene3D" id="1.10.150.80">
    <property type="entry name" value="HRDC domain"/>
    <property type="match status" value="1"/>
</dbReference>
<feature type="compositionally biased region" description="Basic and acidic residues" evidence="11">
    <location>
        <begin position="838"/>
        <end position="848"/>
    </location>
</feature>
<dbReference type="InterPro" id="IPR036397">
    <property type="entry name" value="RNaseH_sf"/>
</dbReference>
<dbReference type="PANTHER" id="PTHR12124:SF47">
    <property type="entry name" value="EXOSOME COMPONENT 10"/>
    <property type="match status" value="1"/>
</dbReference>
<dbReference type="FunFam" id="1.10.150.80:FF:000001">
    <property type="entry name" value="Putative exosome component 10"/>
    <property type="match status" value="1"/>
</dbReference>
<dbReference type="GO" id="GO:0005730">
    <property type="term" value="C:nucleolus"/>
    <property type="evidence" value="ECO:0007669"/>
    <property type="project" value="TreeGrafter"/>
</dbReference>
<dbReference type="GO" id="GO:0071038">
    <property type="term" value="P:TRAMP-dependent tRNA surveillance pathway"/>
    <property type="evidence" value="ECO:0007669"/>
    <property type="project" value="TreeGrafter"/>
</dbReference>
<evidence type="ECO:0000256" key="2">
    <source>
        <dbReference type="ARBA" id="ARBA00022552"/>
    </source>
</evidence>
<feature type="compositionally biased region" description="Polar residues" evidence="11">
    <location>
        <begin position="695"/>
        <end position="712"/>
    </location>
</feature>
<dbReference type="GO" id="GO:0000166">
    <property type="term" value="F:nucleotide binding"/>
    <property type="evidence" value="ECO:0007669"/>
    <property type="project" value="InterPro"/>
</dbReference>
<dbReference type="InterPro" id="IPR010997">
    <property type="entry name" value="HRDC-like_sf"/>
</dbReference>
<evidence type="ECO:0000313" key="14">
    <source>
        <dbReference type="Proteomes" id="UP000594260"/>
    </source>
</evidence>
<name>A0A7M7J2R6_VARDE</name>
<dbReference type="Pfam" id="PF01612">
    <property type="entry name" value="DNA_pol_A_exo1"/>
    <property type="match status" value="1"/>
</dbReference>
<accession>A0A7M7J2R6</accession>
<dbReference type="GO" id="GO:0000467">
    <property type="term" value="P:exonucleolytic trimming to generate mature 3'-end of 5.8S rRNA from tricistronic rRNA transcript (SSU-rRNA, 5.8S rRNA, LSU-rRNA)"/>
    <property type="evidence" value="ECO:0007669"/>
    <property type="project" value="InterPro"/>
</dbReference>
<dbReference type="GO" id="GO:0071051">
    <property type="term" value="P:poly(A)-dependent snoRNA 3'-end processing"/>
    <property type="evidence" value="ECO:0007669"/>
    <property type="project" value="TreeGrafter"/>
</dbReference>
<feature type="domain" description="HRDC" evidence="12">
    <location>
        <begin position="462"/>
        <end position="542"/>
    </location>
</feature>
<dbReference type="InterPro" id="IPR012588">
    <property type="entry name" value="Exosome-assoc_fac_Rrp6_N"/>
</dbReference>
<dbReference type="RefSeq" id="XP_022645983.1">
    <property type="nucleotide sequence ID" value="XM_022790248.1"/>
</dbReference>
<dbReference type="GO" id="GO:0071040">
    <property type="term" value="P:nuclear polyadenylation-dependent antisense transcript catabolic process"/>
    <property type="evidence" value="ECO:0007669"/>
    <property type="project" value="TreeGrafter"/>
</dbReference>
<dbReference type="CTD" id="41798"/>
<proteinExistence type="inferred from homology"/>
<keyword evidence="4" id="KW-0378">Hydrolase</keyword>
<evidence type="ECO:0000256" key="11">
    <source>
        <dbReference type="SAM" id="MobiDB-lite"/>
    </source>
</evidence>
<organism evidence="13 14">
    <name type="scientific">Varroa destructor</name>
    <name type="common">Honeybee mite</name>
    <dbReference type="NCBI Taxonomy" id="109461"/>
    <lineage>
        <taxon>Eukaryota</taxon>
        <taxon>Metazoa</taxon>
        <taxon>Ecdysozoa</taxon>
        <taxon>Arthropoda</taxon>
        <taxon>Chelicerata</taxon>
        <taxon>Arachnida</taxon>
        <taxon>Acari</taxon>
        <taxon>Parasitiformes</taxon>
        <taxon>Mesostigmata</taxon>
        <taxon>Gamasina</taxon>
        <taxon>Dermanyssoidea</taxon>
        <taxon>Varroidae</taxon>
        <taxon>Varroa</taxon>
    </lineage>
</organism>
<dbReference type="InterPro" id="IPR002562">
    <property type="entry name" value="3'-5'_exonuclease_dom"/>
</dbReference>
<comment type="subcellular location">
    <subcellularLocation>
        <location evidence="1">Nucleus</location>
    </subcellularLocation>
</comment>
<evidence type="ECO:0000256" key="10">
    <source>
        <dbReference type="SAM" id="Coils"/>
    </source>
</evidence>
<dbReference type="GO" id="GO:0071035">
    <property type="term" value="P:nuclear polyadenylation-dependent rRNA catabolic process"/>
    <property type="evidence" value="ECO:0007669"/>
    <property type="project" value="TreeGrafter"/>
</dbReference>
<evidence type="ECO:0000256" key="4">
    <source>
        <dbReference type="ARBA" id="ARBA00022801"/>
    </source>
</evidence>
<dbReference type="AlphaFoldDB" id="A0A7M7J2R6"/>
<dbReference type="FunFam" id="3.30.420.10:FF:000059">
    <property type="entry name" value="Exosome complex exonuclease Rrp6"/>
    <property type="match status" value="1"/>
</dbReference>
<dbReference type="InterPro" id="IPR044876">
    <property type="entry name" value="HRDC_dom_sf"/>
</dbReference>
<reference evidence="13" key="1">
    <citation type="submission" date="2021-01" db="UniProtKB">
        <authorList>
            <consortium name="EnsemblMetazoa"/>
        </authorList>
    </citation>
    <scope>IDENTIFICATION</scope>
</reference>
<dbReference type="GO" id="GO:0000175">
    <property type="term" value="F:3'-5'-RNA exonuclease activity"/>
    <property type="evidence" value="ECO:0007669"/>
    <property type="project" value="InterPro"/>
</dbReference>
<evidence type="ECO:0000256" key="9">
    <source>
        <dbReference type="ARBA" id="ARBA00070365"/>
    </source>
</evidence>
<sequence>MEKPEASTAVGVPEKQSFGKYESFEDYKRVLLQSIMNFTAAANKLPPPGQEHDYYSSFPLFKRVMGAEGQAIMEMMSSLASQQVGKQNMFQAEGTDFDEKVDLLTEVNDVLLERAGISLDVAKGVKQEQSELQLATVSKQIDTIWNRKNDKVKRDSATSITLLTAKNVTRPQLSFPEKIDNSNSLFVPIIKEKPNAKKPLAILIERHEDGREVYSHPYEVEIETFQPSEEHIAHNVKDSLSMADTPLHMVNTSEAIDEMMAHLRIQKCIAIDLEHHSFRSFQGFTCLVQISTWEKDYIVDPLVLRAELHIMNEVTTDPRIVKVLHGAVSDVQWLQRDFGIYIVNLFDTGVAAKLLNFERLSLSYLLKYYMSVEADKRFQLVDWRIRPLPEEMIAYARGDTHYLLPIFERMKRDLADASNTQGNLLRAVWERSSQICLRRYEKPLLTEDSHLQLTKASHKKLNDKQMYALKHLYAWRDRLAREHDESTGYVLPNHMLLQMCEVLPREIQGIIACCNPCPPLVKQQLHELHQIILKAREVQLSNPILNAPKLEIPVPSTLHMFDMDNMLHIVHDIPVAHAHDDTHVRLPTLIDDNGELIRSEEGKSLSDSGVPITVPRLRHSALFPHWEEADQVKRARLPRNLYVQRTPEGQVQRLRMITPYERYVKEVERAELERDSLNKMLQEARENAELCQPQECETSQNSTAPKEQSSECIQDEEDEKDSEIDEEFGEKSQESEPTVIRGARSRKRKREEPSIPFAGGEEISYANTQTSKLERRKRKKQRQQQKQREQTQPFNYAGAIAEQSQQPRKHQNQQYNNRDNRQDGHLGSGRRGQGKFYNQERNRQRQQFDDMEELGQAASNSEHPGSRGGTNDWGNPVRGEIQKVRRKHKFHGGNRSMIVSRSGGQDGGVSSMRWPSK</sequence>
<dbReference type="KEGG" id="vde:111243913"/>
<evidence type="ECO:0000256" key="3">
    <source>
        <dbReference type="ARBA" id="ARBA00022722"/>
    </source>
</evidence>
<dbReference type="GO" id="GO:0003727">
    <property type="term" value="F:single-stranded RNA binding"/>
    <property type="evidence" value="ECO:0007669"/>
    <property type="project" value="TreeGrafter"/>
</dbReference>